<dbReference type="InterPro" id="IPR027417">
    <property type="entry name" value="P-loop_NTPase"/>
</dbReference>
<feature type="coiled-coil region" evidence="1">
    <location>
        <begin position="412"/>
        <end position="475"/>
    </location>
</feature>
<gene>
    <name evidence="2" type="ORF">F8B77_03135</name>
</gene>
<evidence type="ECO:0000313" key="3">
    <source>
        <dbReference type="Proteomes" id="UP000434870"/>
    </source>
</evidence>
<dbReference type="SUPFAM" id="SSF52540">
    <property type="entry name" value="P-loop containing nucleoside triphosphate hydrolases"/>
    <property type="match status" value="1"/>
</dbReference>
<dbReference type="EMBL" id="WBVP01000002">
    <property type="protein sequence ID" value="KAB2826217.1"/>
    <property type="molecule type" value="Genomic_DNA"/>
</dbReference>
<name>A0A6N6RWS5_9GAMM</name>
<organism evidence="2 3">
    <name type="scientific">Aliivibrio finisterrensis</name>
    <dbReference type="NCBI Taxonomy" id="511998"/>
    <lineage>
        <taxon>Bacteria</taxon>
        <taxon>Pseudomonadati</taxon>
        <taxon>Pseudomonadota</taxon>
        <taxon>Gammaproteobacteria</taxon>
        <taxon>Vibrionales</taxon>
        <taxon>Vibrionaceae</taxon>
        <taxon>Aliivibrio</taxon>
    </lineage>
</organism>
<sequence length="660" mass="75078">MKLQEIVINNFMPYKGEQIVQFPQHETQNVMLLYGDNMRGKTSFLNSIRWGFYGLAVGRHLRTIPRVNLVNIEAASVDDWSMSILLKFTHEEKNYELRRKITKKSHVSVPSIDNDFEEVVGLKIDGEVISGDKILNQINQVSPEEISRFFLFDGELLQEYENLLLDKNAQGEKIKLHIEQALGVPSLINGRDDFSVLLQESRRQQTRDANNSSELKSLAARQSDLDVKEDTAQADLIALKLQKSEIEILVDGIDDILKNTEAAQRSKAELDVLTATKKATEERIFDDQNERRQLLRNAWKDILYTGVQPVLRNIKEQRSAMFEASNNKVILDSRILELEKSLFDPICPTCSQSISEKEISEIKEQIAVLKAEASLSHVDIEDIRRLDTKIEQFSQIQSQSEGARFCELVKKERKSNVQLMKLETNIDEIEDEISGFDTDEISRQRSIRDNYIKQLSNIEMDIASVEKSLEKIKKDQTQISNVISKSTQGTNSLSSVKVDLYQSLESVFSAGIDELRDSARLQVEKYAANAFSQLTTEVTYSGLEINQNYGLTILDHQGRALKERSAGAEQIVALSLIDGLNRTARKSGPIIMDTPLGRLDPKHRANVLKYLPKMADQVVLLVHEGEIDPNKEIEDFKERIGVRYAIERISSTQSRIIRSH</sequence>
<dbReference type="AlphaFoldDB" id="A0A6N6RWS5"/>
<reference evidence="2 3" key="1">
    <citation type="submission" date="2019-09" db="EMBL/GenBank/DDBJ databases">
        <title>Genome of Aliivibrio finisterrensis LMG 23869 (type strain).</title>
        <authorList>
            <person name="Bowman J.P."/>
        </authorList>
    </citation>
    <scope>NUCLEOTIDE SEQUENCE [LARGE SCALE GENOMIC DNA]</scope>
    <source>
        <strain evidence="2 3">LMG 23869</strain>
    </source>
</reference>
<evidence type="ECO:0000313" key="2">
    <source>
        <dbReference type="EMBL" id="KAB2826217.1"/>
    </source>
</evidence>
<comment type="caution">
    <text evidence="2">The sequence shown here is derived from an EMBL/GenBank/DDBJ whole genome shotgun (WGS) entry which is preliminary data.</text>
</comment>
<keyword evidence="1" id="KW-0175">Coiled coil</keyword>
<dbReference type="PANTHER" id="PTHR32114:SF2">
    <property type="entry name" value="ABC TRANSPORTER ABCH.3"/>
    <property type="match status" value="1"/>
</dbReference>
<dbReference type="PANTHER" id="PTHR32114">
    <property type="entry name" value="ABC TRANSPORTER ABCH.3"/>
    <property type="match status" value="1"/>
</dbReference>
<dbReference type="Proteomes" id="UP000434870">
    <property type="component" value="Unassembled WGS sequence"/>
</dbReference>
<proteinExistence type="predicted"/>
<dbReference type="RefSeq" id="WP_151653610.1">
    <property type="nucleotide sequence ID" value="NZ_WBVP01000002.1"/>
</dbReference>
<evidence type="ECO:0000256" key="1">
    <source>
        <dbReference type="SAM" id="Coils"/>
    </source>
</evidence>
<dbReference type="SUPFAM" id="SSF75712">
    <property type="entry name" value="Rad50 coiled-coil Zn hook"/>
    <property type="match status" value="1"/>
</dbReference>
<accession>A0A6N6RWS5</accession>
<evidence type="ECO:0008006" key="4">
    <source>
        <dbReference type="Google" id="ProtNLM"/>
    </source>
</evidence>
<dbReference type="Gene3D" id="3.40.50.300">
    <property type="entry name" value="P-loop containing nucleotide triphosphate hydrolases"/>
    <property type="match status" value="2"/>
</dbReference>
<protein>
    <recommendedName>
        <fullName evidence="4">Rad50/SbcC-type AAA domain-containing protein</fullName>
    </recommendedName>
</protein>